<dbReference type="InterPro" id="IPR000182">
    <property type="entry name" value="GNAT_dom"/>
</dbReference>
<reference evidence="2 3" key="1">
    <citation type="submission" date="2016-10" db="EMBL/GenBank/DDBJ databases">
        <authorList>
            <person name="de Groot N.N."/>
        </authorList>
    </citation>
    <scope>NUCLEOTIDE SEQUENCE [LARGE SCALE GENOMIC DNA]</scope>
    <source>
        <strain evidence="2 3">CGMCC 4.3143</strain>
    </source>
</reference>
<dbReference type="RefSeq" id="WP_176921438.1">
    <property type="nucleotide sequence ID" value="NZ_FNBE01000013.1"/>
</dbReference>
<dbReference type="Gene3D" id="3.40.630.30">
    <property type="match status" value="1"/>
</dbReference>
<dbReference type="GO" id="GO:0016747">
    <property type="term" value="F:acyltransferase activity, transferring groups other than amino-acyl groups"/>
    <property type="evidence" value="ECO:0007669"/>
    <property type="project" value="InterPro"/>
</dbReference>
<keyword evidence="3" id="KW-1185">Reference proteome</keyword>
<dbReference type="Pfam" id="PF00583">
    <property type="entry name" value="Acetyltransf_1"/>
    <property type="match status" value="1"/>
</dbReference>
<evidence type="ECO:0000313" key="3">
    <source>
        <dbReference type="Proteomes" id="UP000198967"/>
    </source>
</evidence>
<dbReference type="SUPFAM" id="SSF55729">
    <property type="entry name" value="Acyl-CoA N-acyltransferases (Nat)"/>
    <property type="match status" value="1"/>
</dbReference>
<dbReference type="AlphaFoldDB" id="A0A1G7VUK3"/>
<name>A0A1G7VUK3_PSEOR</name>
<evidence type="ECO:0000313" key="2">
    <source>
        <dbReference type="EMBL" id="SDG63476.1"/>
    </source>
</evidence>
<dbReference type="CDD" id="cd04301">
    <property type="entry name" value="NAT_SF"/>
    <property type="match status" value="1"/>
</dbReference>
<dbReference type="EMBL" id="FNBE01000013">
    <property type="protein sequence ID" value="SDG63476.1"/>
    <property type="molecule type" value="Genomic_DNA"/>
</dbReference>
<sequence length="166" mass="17958">MAGNIRVGATHVLCRDGIDEEVVGTITVSRAGDPQFWPSPGSSLYLAKLATDPRCAGNGYGSLLLDWSVDQAARLGLRDVRLDAWKTSPGLHRYYRMHGWRYIGTVHAPARDSGALFCRPARLLDLRHRLAEPVSPTGGMPSANDVHLVSDDAMEPRGGITPQVSA</sequence>
<feature type="domain" description="N-acetyltransferase" evidence="1">
    <location>
        <begin position="1"/>
        <end position="125"/>
    </location>
</feature>
<keyword evidence="2" id="KW-0808">Transferase</keyword>
<organism evidence="2 3">
    <name type="scientific">Pseudonocardia oroxyli</name>
    <dbReference type="NCBI Taxonomy" id="366584"/>
    <lineage>
        <taxon>Bacteria</taxon>
        <taxon>Bacillati</taxon>
        <taxon>Actinomycetota</taxon>
        <taxon>Actinomycetes</taxon>
        <taxon>Pseudonocardiales</taxon>
        <taxon>Pseudonocardiaceae</taxon>
        <taxon>Pseudonocardia</taxon>
    </lineage>
</organism>
<protein>
    <submittedName>
        <fullName evidence="2">Acetyltransferase (GNAT) family protein</fullName>
    </submittedName>
</protein>
<accession>A0A1G7VUK3</accession>
<dbReference type="PROSITE" id="PS51186">
    <property type="entry name" value="GNAT"/>
    <property type="match status" value="1"/>
</dbReference>
<dbReference type="Proteomes" id="UP000198967">
    <property type="component" value="Unassembled WGS sequence"/>
</dbReference>
<proteinExistence type="predicted"/>
<dbReference type="InterPro" id="IPR016181">
    <property type="entry name" value="Acyl_CoA_acyltransferase"/>
</dbReference>
<evidence type="ECO:0000259" key="1">
    <source>
        <dbReference type="PROSITE" id="PS51186"/>
    </source>
</evidence>
<gene>
    <name evidence="2" type="ORF">SAMN05216377_113193</name>
</gene>
<dbReference type="STRING" id="366584.SAMN05216377_113193"/>